<dbReference type="SUPFAM" id="SSF52402">
    <property type="entry name" value="Adenine nucleotide alpha hydrolases-like"/>
    <property type="match status" value="1"/>
</dbReference>
<feature type="domain" description="UspA" evidence="2">
    <location>
        <begin position="6"/>
        <end position="145"/>
    </location>
</feature>
<dbReference type="Pfam" id="PF00582">
    <property type="entry name" value="Usp"/>
    <property type="match status" value="1"/>
</dbReference>
<evidence type="ECO:0000256" key="1">
    <source>
        <dbReference type="ARBA" id="ARBA00008791"/>
    </source>
</evidence>
<evidence type="ECO:0000313" key="3">
    <source>
        <dbReference type="EMBL" id="MCQ4040458.1"/>
    </source>
</evidence>
<evidence type="ECO:0000313" key="4">
    <source>
        <dbReference type="Proteomes" id="UP001206206"/>
    </source>
</evidence>
<dbReference type="PANTHER" id="PTHR46553:SF3">
    <property type="entry name" value="ADENINE NUCLEOTIDE ALPHA HYDROLASES-LIKE SUPERFAMILY PROTEIN"/>
    <property type="match status" value="1"/>
</dbReference>
<dbReference type="PANTHER" id="PTHR46553">
    <property type="entry name" value="ADENINE NUCLEOTIDE ALPHA HYDROLASES-LIKE SUPERFAMILY PROTEIN"/>
    <property type="match status" value="1"/>
</dbReference>
<dbReference type="InterPro" id="IPR014729">
    <property type="entry name" value="Rossmann-like_a/b/a_fold"/>
</dbReference>
<accession>A0ABT1P7U6</accession>
<reference evidence="3 4" key="1">
    <citation type="submission" date="2022-06" db="EMBL/GenBank/DDBJ databases">
        <title>Draft genome sequence of type strain Streptomyces rubrisoli DSM 42083.</title>
        <authorList>
            <person name="Duangmal K."/>
            <person name="Klaysubun C."/>
        </authorList>
    </citation>
    <scope>NUCLEOTIDE SEQUENCE [LARGE SCALE GENOMIC DNA]</scope>
    <source>
        <strain evidence="3 4">DSM 42083</strain>
    </source>
</reference>
<dbReference type="InterPro" id="IPR006016">
    <property type="entry name" value="UspA"/>
</dbReference>
<protein>
    <submittedName>
        <fullName evidence="3">Universal stress protein</fullName>
    </submittedName>
</protein>
<gene>
    <name evidence="3" type="ORF">NON19_00100</name>
</gene>
<dbReference type="Proteomes" id="UP001206206">
    <property type="component" value="Unassembled WGS sequence"/>
</dbReference>
<proteinExistence type="inferred from homology"/>
<comment type="similarity">
    <text evidence="1">Belongs to the universal stress protein A family.</text>
</comment>
<dbReference type="PRINTS" id="PR01438">
    <property type="entry name" value="UNVRSLSTRESS"/>
</dbReference>
<evidence type="ECO:0000259" key="2">
    <source>
        <dbReference type="Pfam" id="PF00582"/>
    </source>
</evidence>
<dbReference type="InterPro" id="IPR006015">
    <property type="entry name" value="Universal_stress_UspA"/>
</dbReference>
<name>A0ABT1P7U6_9ACTN</name>
<keyword evidence="4" id="KW-1185">Reference proteome</keyword>
<dbReference type="CDD" id="cd00293">
    <property type="entry name" value="USP-like"/>
    <property type="match status" value="1"/>
</dbReference>
<organism evidence="3 4">
    <name type="scientific">Streptantibioticus rubrisoli</name>
    <dbReference type="NCBI Taxonomy" id="1387313"/>
    <lineage>
        <taxon>Bacteria</taxon>
        <taxon>Bacillati</taxon>
        <taxon>Actinomycetota</taxon>
        <taxon>Actinomycetes</taxon>
        <taxon>Kitasatosporales</taxon>
        <taxon>Streptomycetaceae</taxon>
        <taxon>Streptantibioticus</taxon>
    </lineage>
</organism>
<dbReference type="EMBL" id="JANFNH010000001">
    <property type="protein sequence ID" value="MCQ4040458.1"/>
    <property type="molecule type" value="Genomic_DNA"/>
</dbReference>
<comment type="caution">
    <text evidence="3">The sequence shown here is derived from an EMBL/GenBank/DDBJ whole genome shotgun (WGS) entry which is preliminary data.</text>
</comment>
<dbReference type="RefSeq" id="WP_255924410.1">
    <property type="nucleotide sequence ID" value="NZ_JANFNH010000001.1"/>
</dbReference>
<sequence>MAEDTRVVVGVSGSLSSLAALHRAVDEARRRDAVLVPVLAWTPVGGEATYRRSPCPALLKEWEIAACKRMDTAFEQAFGGYPEGVRIQGRVVRGDAGQALVHTADRPDDLLIVGSGRRGRLRRMFHGAVSRYCLAHARCTVLAVPPSELLDTLERALRVGDPMTMLARTAQAAPAR</sequence>
<dbReference type="Gene3D" id="3.40.50.620">
    <property type="entry name" value="HUPs"/>
    <property type="match status" value="1"/>
</dbReference>